<protein>
    <submittedName>
        <fullName evidence="2">DUF559 domain-containing protein</fullName>
    </submittedName>
</protein>
<evidence type="ECO:0000313" key="2">
    <source>
        <dbReference type="EMBL" id="NNM45763.1"/>
    </source>
</evidence>
<dbReference type="Proteomes" id="UP000588586">
    <property type="component" value="Unassembled WGS sequence"/>
</dbReference>
<dbReference type="AlphaFoldDB" id="A0A849HGJ8"/>
<accession>A0A849HGJ8</accession>
<dbReference type="InterPro" id="IPR007569">
    <property type="entry name" value="DUF559"/>
</dbReference>
<evidence type="ECO:0000313" key="3">
    <source>
        <dbReference type="Proteomes" id="UP000588586"/>
    </source>
</evidence>
<dbReference type="Pfam" id="PF04480">
    <property type="entry name" value="DUF559"/>
    <property type="match status" value="1"/>
</dbReference>
<proteinExistence type="predicted"/>
<dbReference type="RefSeq" id="WP_171242749.1">
    <property type="nucleotide sequence ID" value="NZ_JABEPQ010000001.1"/>
</dbReference>
<feature type="domain" description="DUF559" evidence="1">
    <location>
        <begin position="218"/>
        <end position="280"/>
    </location>
</feature>
<reference evidence="2 3" key="1">
    <citation type="submission" date="2020-04" db="EMBL/GenBank/DDBJ databases">
        <title>Knoellia sp. isolate from air conditioner.</title>
        <authorList>
            <person name="Chea S."/>
            <person name="Kim D.-U."/>
        </authorList>
    </citation>
    <scope>NUCLEOTIDE SEQUENCE [LARGE SCALE GENOMIC DNA]</scope>
    <source>
        <strain evidence="2 3">DB2414S</strain>
    </source>
</reference>
<dbReference type="EMBL" id="JABEPQ010000001">
    <property type="protein sequence ID" value="NNM45763.1"/>
    <property type="molecule type" value="Genomic_DNA"/>
</dbReference>
<gene>
    <name evidence="2" type="ORF">HJG52_07055</name>
</gene>
<organism evidence="2 3">
    <name type="scientific">Knoellia koreensis</name>
    <dbReference type="NCBI Taxonomy" id="2730921"/>
    <lineage>
        <taxon>Bacteria</taxon>
        <taxon>Bacillati</taxon>
        <taxon>Actinomycetota</taxon>
        <taxon>Actinomycetes</taxon>
        <taxon>Micrococcales</taxon>
        <taxon>Intrasporangiaceae</taxon>
        <taxon>Knoellia</taxon>
    </lineage>
</organism>
<keyword evidence="3" id="KW-1185">Reference proteome</keyword>
<name>A0A849HGJ8_9MICO</name>
<comment type="caution">
    <text evidence="2">The sequence shown here is derived from an EMBL/GenBank/DDBJ whole genome shotgun (WGS) entry which is preliminary data.</text>
</comment>
<dbReference type="Gene3D" id="3.40.960.10">
    <property type="entry name" value="VSR Endonuclease"/>
    <property type="match status" value="1"/>
</dbReference>
<dbReference type="InterPro" id="IPR011335">
    <property type="entry name" value="Restrct_endonuc-II-like"/>
</dbReference>
<dbReference type="SUPFAM" id="SSF52980">
    <property type="entry name" value="Restriction endonuclease-like"/>
    <property type="match status" value="1"/>
</dbReference>
<sequence length="294" mass="32672">MDAVEALERLGGLGTRAQIVAASSRGQLESALRRDLIVKVARGRYALPTADEAHRAAHELKGTAVLLSAAAHWGWSMKHSPDRPHIAVVRGRRLTPEQRKVARITWVKLPRTDVDGWVTTPVRTVLDCAARLPFDEALAVADSALRTRRVTKNGLRLAALKLPVRGGRARVLRVIEAADGRAANPFESVLRAIALDVEGLSVEPQVVIHRGDKWVGRVDLADERLKIVIEADSHEFHGEREMFEKDCVRYDELVADGWLVIRFPWTQVMWKQAWVREIIEAVVAIRLGSRAAAA</sequence>
<evidence type="ECO:0000259" key="1">
    <source>
        <dbReference type="Pfam" id="PF04480"/>
    </source>
</evidence>